<keyword evidence="1" id="KW-0472">Membrane</keyword>
<reference evidence="2 3" key="1">
    <citation type="journal article" date="2012" name="Stand. Genomic Sci.">
        <title>Genome sequence of the ocean sediment bacterium Saccharomonospora marina type strain (XMU15(T)).</title>
        <authorList>
            <person name="Klenk H.P."/>
            <person name="Lu M."/>
            <person name="Lucas S."/>
            <person name="Lapidus A."/>
            <person name="Copeland A."/>
            <person name="Pitluck S."/>
            <person name="Goodwin L.A."/>
            <person name="Han C."/>
            <person name="Tapia R."/>
            <person name="Brambilla E.M."/>
            <person name="Potter G."/>
            <person name="Land M."/>
            <person name="Ivanova N."/>
            <person name="Rohde M."/>
            <person name="Goker M."/>
            <person name="Detter J.C."/>
            <person name="Li W.J."/>
            <person name="Kyrpides N.C."/>
            <person name="Woyke T."/>
        </authorList>
    </citation>
    <scope>NUCLEOTIDE SEQUENCE [LARGE SCALE GENOMIC DNA]</scope>
    <source>
        <strain evidence="2 3">XMU15</strain>
    </source>
</reference>
<protein>
    <recommendedName>
        <fullName evidence="4">O-antigen polysaccharide polymerase Wzy</fullName>
    </recommendedName>
</protein>
<dbReference type="HOGENOM" id="CLU_523618_0_0_11"/>
<dbReference type="Proteomes" id="UP000004926">
    <property type="component" value="Chromosome"/>
</dbReference>
<dbReference type="eggNOG" id="ENOG5032V3F">
    <property type="taxonomic scope" value="Bacteria"/>
</dbReference>
<proteinExistence type="predicted"/>
<gene>
    <name evidence="2" type="ORF">SacmaDRAFT_3590</name>
</gene>
<dbReference type="AlphaFoldDB" id="H5WYT2"/>
<keyword evidence="1" id="KW-0812">Transmembrane</keyword>
<feature type="transmembrane region" description="Helical" evidence="1">
    <location>
        <begin position="493"/>
        <end position="511"/>
    </location>
</feature>
<feature type="transmembrane region" description="Helical" evidence="1">
    <location>
        <begin position="98"/>
        <end position="117"/>
    </location>
</feature>
<keyword evidence="3" id="KW-1185">Reference proteome</keyword>
<feature type="transmembrane region" description="Helical" evidence="1">
    <location>
        <begin position="137"/>
        <end position="153"/>
    </location>
</feature>
<evidence type="ECO:0000256" key="1">
    <source>
        <dbReference type="SAM" id="Phobius"/>
    </source>
</evidence>
<dbReference type="STRING" id="882083.SacmaDRAFT_3590"/>
<feature type="transmembrane region" description="Helical" evidence="1">
    <location>
        <begin position="251"/>
        <end position="284"/>
    </location>
</feature>
<name>H5WYT2_9PSEU</name>
<sequence>MTSGAETKDAGTPRLGTERDSFLADGATRLPSTKVLSTILLVAAGALPMLLDGLFAFGVSTRMTLGMVSVIALACAALRLTLVLPLNRRGIARWRLGPWYAVWVMLTFGISTVTWWLPLAGSVTVVSLSSVVDALRLASVGIVLWAVGYLVGLPRVGYASARRVVGVLLHGTEPALRGHGAVWALFAIGSVARITSVIASDRLGYVGDASQLVSDSTAHRQILAVLSTLTVFAVMVAAYRAFTTASKGDYAILLILALVEVFFGALAGGKQSFVVTALAILIPYGAVRGKVLLRVLLIGTLLFVWVVLPFNNAYREVVRTDSGRLAPSEAAERAPNVLGDVLRTGEVLPVITDSTTTLLGRIRETGNVAIILQKTPEYVPYHSPTEFLYAPFVGAVPRLIWPDKPIFASGYEFYQEYFSTSRDNYSAAAVTPLGDLYRHGGWIPVVIGMFLFGAIFRLFDTLFRPENDPRAMFFMLVFLPVLVKGEMGVYQILVSAASMIVTAVVGVQIASTRKKIGSQT</sequence>
<feature type="transmembrane region" description="Helical" evidence="1">
    <location>
        <begin position="222"/>
        <end position="239"/>
    </location>
</feature>
<feature type="transmembrane region" description="Helical" evidence="1">
    <location>
        <begin position="39"/>
        <end position="59"/>
    </location>
</feature>
<dbReference type="EMBL" id="CM001439">
    <property type="protein sequence ID" value="EHR51804.1"/>
    <property type="molecule type" value="Genomic_DNA"/>
</dbReference>
<evidence type="ECO:0000313" key="2">
    <source>
        <dbReference type="EMBL" id="EHR51804.1"/>
    </source>
</evidence>
<organism evidence="2 3">
    <name type="scientific">Saccharomonospora marina XMU15</name>
    <dbReference type="NCBI Taxonomy" id="882083"/>
    <lineage>
        <taxon>Bacteria</taxon>
        <taxon>Bacillati</taxon>
        <taxon>Actinomycetota</taxon>
        <taxon>Actinomycetes</taxon>
        <taxon>Pseudonocardiales</taxon>
        <taxon>Pseudonocardiaceae</taxon>
        <taxon>Saccharomonospora</taxon>
    </lineage>
</organism>
<feature type="transmembrane region" description="Helical" evidence="1">
    <location>
        <begin position="441"/>
        <end position="459"/>
    </location>
</feature>
<evidence type="ECO:0008006" key="4">
    <source>
        <dbReference type="Google" id="ProtNLM"/>
    </source>
</evidence>
<feature type="transmembrane region" description="Helical" evidence="1">
    <location>
        <begin position="65"/>
        <end position="86"/>
    </location>
</feature>
<accession>H5WYT2</accession>
<feature type="transmembrane region" description="Helical" evidence="1">
    <location>
        <begin position="291"/>
        <end position="310"/>
    </location>
</feature>
<evidence type="ECO:0000313" key="3">
    <source>
        <dbReference type="Proteomes" id="UP000004926"/>
    </source>
</evidence>
<keyword evidence="1" id="KW-1133">Transmembrane helix</keyword>